<feature type="chain" id="PRO_5037890301" description="PEP-CTERM sorting domain-containing protein" evidence="1">
    <location>
        <begin position="24"/>
        <end position="238"/>
    </location>
</feature>
<proteinExistence type="predicted"/>
<accession>A0A956SC41</accession>
<reference evidence="2" key="1">
    <citation type="submission" date="2020-04" db="EMBL/GenBank/DDBJ databases">
        <authorList>
            <person name="Zhang T."/>
        </authorList>
    </citation>
    <scope>NUCLEOTIDE SEQUENCE</scope>
    <source>
        <strain evidence="2">HKST-UBA02</strain>
    </source>
</reference>
<organism evidence="2 3">
    <name type="scientific">Eiseniibacteriota bacterium</name>
    <dbReference type="NCBI Taxonomy" id="2212470"/>
    <lineage>
        <taxon>Bacteria</taxon>
        <taxon>Candidatus Eiseniibacteriota</taxon>
    </lineage>
</organism>
<name>A0A956SC41_UNCEI</name>
<dbReference type="EMBL" id="JAGQHS010000012">
    <property type="protein sequence ID" value="MCA9754941.1"/>
    <property type="molecule type" value="Genomic_DNA"/>
</dbReference>
<protein>
    <recommendedName>
        <fullName evidence="4">PEP-CTERM sorting domain-containing protein</fullName>
    </recommendedName>
</protein>
<feature type="signal peptide" evidence="1">
    <location>
        <begin position="1"/>
        <end position="23"/>
    </location>
</feature>
<evidence type="ECO:0008006" key="4">
    <source>
        <dbReference type="Google" id="ProtNLM"/>
    </source>
</evidence>
<dbReference type="Proteomes" id="UP000739538">
    <property type="component" value="Unassembled WGS sequence"/>
</dbReference>
<sequence>MKKLLGFLSGVMCLGLAANVASAGPNAGGTLIVHGDPSVVYTTDIDSYCGFAPLPAGCESAVTNYPFFDKFVWWVKAAFPEGASPRLSGVVFGVEYDDSQIFLLGWGPCGDFELADGSWPGPGSGTAVTFQNPQTSQLVDLYWFAGYDYYGNGVSFDLAPNPSQGAKFADDSVPSILDDIAGLGSLGFASNPGTLPCPAAGAREGACCFEDGSCQVLRSAARSSAAQSPNSVSYVAFG</sequence>
<keyword evidence="1" id="KW-0732">Signal</keyword>
<gene>
    <name evidence="2" type="ORF">KDA27_03995</name>
</gene>
<evidence type="ECO:0000256" key="1">
    <source>
        <dbReference type="SAM" id="SignalP"/>
    </source>
</evidence>
<dbReference type="AlphaFoldDB" id="A0A956SC41"/>
<comment type="caution">
    <text evidence="2">The sequence shown here is derived from an EMBL/GenBank/DDBJ whole genome shotgun (WGS) entry which is preliminary data.</text>
</comment>
<reference evidence="2" key="2">
    <citation type="journal article" date="2021" name="Microbiome">
        <title>Successional dynamics and alternative stable states in a saline activated sludge microbial community over 9 years.</title>
        <authorList>
            <person name="Wang Y."/>
            <person name="Ye J."/>
            <person name="Ju F."/>
            <person name="Liu L."/>
            <person name="Boyd J.A."/>
            <person name="Deng Y."/>
            <person name="Parks D.H."/>
            <person name="Jiang X."/>
            <person name="Yin X."/>
            <person name="Woodcroft B.J."/>
            <person name="Tyson G.W."/>
            <person name="Hugenholtz P."/>
            <person name="Polz M.F."/>
            <person name="Zhang T."/>
        </authorList>
    </citation>
    <scope>NUCLEOTIDE SEQUENCE</scope>
    <source>
        <strain evidence="2">HKST-UBA02</strain>
    </source>
</reference>
<evidence type="ECO:0000313" key="2">
    <source>
        <dbReference type="EMBL" id="MCA9754941.1"/>
    </source>
</evidence>
<evidence type="ECO:0000313" key="3">
    <source>
        <dbReference type="Proteomes" id="UP000739538"/>
    </source>
</evidence>